<dbReference type="Pfam" id="PF20560">
    <property type="entry name" value="MotA_N"/>
    <property type="match status" value="1"/>
</dbReference>
<dbReference type="NCBIfam" id="NF006583">
    <property type="entry name" value="PRK09109.1"/>
    <property type="match status" value="1"/>
</dbReference>
<keyword evidence="6 8" id="KW-0472">Membrane</keyword>
<protein>
    <submittedName>
        <fullName evidence="11">Chemotaxis protein PomA</fullName>
    </submittedName>
</protein>
<evidence type="ECO:0000256" key="6">
    <source>
        <dbReference type="ARBA" id="ARBA00023136"/>
    </source>
</evidence>
<dbReference type="GO" id="GO:0005886">
    <property type="term" value="C:plasma membrane"/>
    <property type="evidence" value="ECO:0007669"/>
    <property type="project" value="UniProtKB-SubCell"/>
</dbReference>
<feature type="domain" description="Motility protein A N-terminal" evidence="10">
    <location>
        <begin position="6"/>
        <end position="85"/>
    </location>
</feature>
<comment type="caution">
    <text evidence="11">The sequence shown here is derived from an EMBL/GenBank/DDBJ whole genome shotgun (WGS) entry which is preliminary data.</text>
</comment>
<dbReference type="InterPro" id="IPR047055">
    <property type="entry name" value="MotA-like"/>
</dbReference>
<name>A0A2T0AQA6_9FIRM</name>
<comment type="similarity">
    <text evidence="7">Belongs to the exbB/tolQ family.</text>
</comment>
<evidence type="ECO:0000256" key="7">
    <source>
        <dbReference type="RuleBase" id="RU004057"/>
    </source>
</evidence>
<comment type="subcellular location">
    <subcellularLocation>
        <location evidence="1">Cell membrane</location>
        <topology evidence="1">Multi-pass membrane protein</topology>
    </subcellularLocation>
    <subcellularLocation>
        <location evidence="7">Membrane</location>
        <topology evidence="7">Multi-pass membrane protein</topology>
    </subcellularLocation>
</comment>
<dbReference type="Pfam" id="PF01618">
    <property type="entry name" value="MotA_ExbB"/>
    <property type="match status" value="1"/>
</dbReference>
<dbReference type="GO" id="GO:0015031">
    <property type="term" value="P:protein transport"/>
    <property type="evidence" value="ECO:0007669"/>
    <property type="project" value="UniProtKB-KW"/>
</dbReference>
<evidence type="ECO:0000256" key="3">
    <source>
        <dbReference type="ARBA" id="ARBA00022692"/>
    </source>
</evidence>
<keyword evidence="7" id="KW-0653">Protein transport</keyword>
<evidence type="ECO:0000313" key="12">
    <source>
        <dbReference type="Proteomes" id="UP000238415"/>
    </source>
</evidence>
<dbReference type="InterPro" id="IPR046786">
    <property type="entry name" value="MotA_N"/>
</dbReference>
<dbReference type="GO" id="GO:0006935">
    <property type="term" value="P:chemotaxis"/>
    <property type="evidence" value="ECO:0007669"/>
    <property type="project" value="InterPro"/>
</dbReference>
<evidence type="ECO:0000259" key="10">
    <source>
        <dbReference type="Pfam" id="PF20560"/>
    </source>
</evidence>
<evidence type="ECO:0000256" key="4">
    <source>
        <dbReference type="ARBA" id="ARBA00022779"/>
    </source>
</evidence>
<dbReference type="PANTHER" id="PTHR30433">
    <property type="entry name" value="CHEMOTAXIS PROTEIN MOTA"/>
    <property type="match status" value="1"/>
</dbReference>
<evidence type="ECO:0000256" key="5">
    <source>
        <dbReference type="ARBA" id="ARBA00022989"/>
    </source>
</evidence>
<evidence type="ECO:0000313" key="11">
    <source>
        <dbReference type="EMBL" id="PRR71231.1"/>
    </source>
</evidence>
<keyword evidence="12" id="KW-1185">Reference proteome</keyword>
<feature type="transmembrane region" description="Helical" evidence="8">
    <location>
        <begin position="5"/>
        <end position="22"/>
    </location>
</feature>
<evidence type="ECO:0000256" key="1">
    <source>
        <dbReference type="ARBA" id="ARBA00004651"/>
    </source>
</evidence>
<dbReference type="RefSeq" id="WP_245907850.1">
    <property type="nucleotide sequence ID" value="NZ_CP136418.1"/>
</dbReference>
<keyword evidence="4" id="KW-0283">Flagellar rotation</keyword>
<keyword evidence="5 8" id="KW-1133">Transmembrane helix</keyword>
<dbReference type="EMBL" id="PVXM01000043">
    <property type="protein sequence ID" value="PRR71231.1"/>
    <property type="molecule type" value="Genomic_DNA"/>
</dbReference>
<keyword evidence="7" id="KW-0813">Transport</keyword>
<feature type="transmembrane region" description="Helical" evidence="8">
    <location>
        <begin position="28"/>
        <end position="51"/>
    </location>
</feature>
<feature type="domain" description="MotA/TolQ/ExbB proton channel" evidence="9">
    <location>
        <begin position="101"/>
        <end position="215"/>
    </location>
</feature>
<proteinExistence type="inferred from homology"/>
<evidence type="ECO:0000256" key="2">
    <source>
        <dbReference type="ARBA" id="ARBA00022475"/>
    </source>
</evidence>
<organism evidence="11 12">
    <name type="scientific">Neomoorella humiferrea</name>
    <dbReference type="NCBI Taxonomy" id="676965"/>
    <lineage>
        <taxon>Bacteria</taxon>
        <taxon>Bacillati</taxon>
        <taxon>Bacillota</taxon>
        <taxon>Clostridia</taxon>
        <taxon>Neomoorellales</taxon>
        <taxon>Neomoorellaceae</taxon>
        <taxon>Neomoorella</taxon>
    </lineage>
</organism>
<accession>A0A2T0AQA6</accession>
<feature type="transmembrane region" description="Helical" evidence="8">
    <location>
        <begin position="182"/>
        <end position="205"/>
    </location>
</feature>
<reference evidence="11 12" key="1">
    <citation type="submission" date="2018-03" db="EMBL/GenBank/DDBJ databases">
        <title>Genome sequence of Moorella humiferrea DSM 23265.</title>
        <authorList>
            <person name="Poehlein A."/>
            <person name="Daniel R."/>
        </authorList>
    </citation>
    <scope>NUCLEOTIDE SEQUENCE [LARGE SCALE GENOMIC DNA]</scope>
    <source>
        <strain evidence="11 12">DSM 23265</strain>
    </source>
</reference>
<dbReference type="PANTHER" id="PTHR30433:SF3">
    <property type="entry name" value="MOTILITY PROTEIN A"/>
    <property type="match status" value="1"/>
</dbReference>
<evidence type="ECO:0000259" key="9">
    <source>
        <dbReference type="Pfam" id="PF01618"/>
    </source>
</evidence>
<dbReference type="AlphaFoldDB" id="A0A2T0AQA6"/>
<dbReference type="Proteomes" id="UP000238415">
    <property type="component" value="Unassembled WGS sequence"/>
</dbReference>
<gene>
    <name evidence="11" type="primary">pomA_1</name>
    <name evidence="11" type="ORF">MOHU_16570</name>
</gene>
<dbReference type="GO" id="GO:0071978">
    <property type="term" value="P:bacterial-type flagellum-dependent swarming motility"/>
    <property type="evidence" value="ECO:0007669"/>
    <property type="project" value="InterPro"/>
</dbReference>
<dbReference type="InterPro" id="IPR002898">
    <property type="entry name" value="MotA_ExbB_proton_chnl"/>
</dbReference>
<feature type="transmembrane region" description="Helical" evidence="8">
    <location>
        <begin position="151"/>
        <end position="170"/>
    </location>
</feature>
<sequence>MDLNVILGLIIGFGSLIAAFILEGGEPGALLAVTAAMIVFGGTIGATMIGFSRDEIMNVPRLLKIALKEKPFDLPKAIDTIVNYAVLARREGFVRLEKELETIDDSFLRTALQLVVDGTDPEQTRNVLEQYIYATEERHATGISIFEAAGGYAPTMGIIGTVMGLVHVLSNISSPDKLGPSIAMAFIATLYGVSSANLLWLPLAAKLKNKAGKERIYQEMVLEGVLALQAGRNPTLIRSTLLAFLSPEVQKKILGRSGGKEEGTGGQARRRKG</sequence>
<keyword evidence="3 8" id="KW-0812">Transmembrane</keyword>
<evidence type="ECO:0000256" key="8">
    <source>
        <dbReference type="SAM" id="Phobius"/>
    </source>
</evidence>
<keyword evidence="2" id="KW-1003">Cell membrane</keyword>